<gene>
    <name evidence="2" type="ORF">PAPOLLO_LOCUS7134</name>
</gene>
<evidence type="ECO:0000313" key="3">
    <source>
        <dbReference type="Proteomes" id="UP000691718"/>
    </source>
</evidence>
<dbReference type="PANTHER" id="PTHR47027">
    <property type="entry name" value="REVERSE TRANSCRIPTASE DOMAIN-CONTAINING PROTEIN"/>
    <property type="match status" value="1"/>
</dbReference>
<dbReference type="PANTHER" id="PTHR47027:SF30">
    <property type="entry name" value="THAP-TYPE DOMAIN-CONTAINING PROTEIN"/>
    <property type="match status" value="1"/>
</dbReference>
<feature type="domain" description="Reverse transcriptase" evidence="1">
    <location>
        <begin position="1"/>
        <end position="186"/>
    </location>
</feature>
<proteinExistence type="predicted"/>
<sequence>MITEKLQRIFCAFVDLEKAFDKVIRKKMWELLPEYGVDGRLLRAVQSLYYDCKACVRVGHDLSPMFSVQAGVKQGCVMSSWLFILYLDSCLQKLKNSYLGVKLGDIKVNCLLYADDAVLIAPSEAELQALVTCMKEECEIKGLRLNANKTKVLVFEKDEERKKCEIWVNQECLEQVNEIVYLGSAFTRDGRCDLDVDRRVTAGNKVNGALNT</sequence>
<reference evidence="2" key="1">
    <citation type="submission" date="2021-04" db="EMBL/GenBank/DDBJ databases">
        <authorList>
            <person name="Tunstrom K."/>
        </authorList>
    </citation>
    <scope>NUCLEOTIDE SEQUENCE</scope>
</reference>
<comment type="caution">
    <text evidence="2">The sequence shown here is derived from an EMBL/GenBank/DDBJ whole genome shotgun (WGS) entry which is preliminary data.</text>
</comment>
<dbReference type="OrthoDB" id="425681at2759"/>
<dbReference type="PROSITE" id="PS50878">
    <property type="entry name" value="RT_POL"/>
    <property type="match status" value="1"/>
</dbReference>
<accession>A0A8S3WL59</accession>
<dbReference type="Pfam" id="PF00078">
    <property type="entry name" value="RVT_1"/>
    <property type="match status" value="1"/>
</dbReference>
<dbReference type="Proteomes" id="UP000691718">
    <property type="component" value="Unassembled WGS sequence"/>
</dbReference>
<keyword evidence="3" id="KW-1185">Reference proteome</keyword>
<dbReference type="AlphaFoldDB" id="A0A8S3WL59"/>
<organism evidence="2 3">
    <name type="scientific">Parnassius apollo</name>
    <name type="common">Apollo butterfly</name>
    <name type="synonym">Papilio apollo</name>
    <dbReference type="NCBI Taxonomy" id="110799"/>
    <lineage>
        <taxon>Eukaryota</taxon>
        <taxon>Metazoa</taxon>
        <taxon>Ecdysozoa</taxon>
        <taxon>Arthropoda</taxon>
        <taxon>Hexapoda</taxon>
        <taxon>Insecta</taxon>
        <taxon>Pterygota</taxon>
        <taxon>Neoptera</taxon>
        <taxon>Endopterygota</taxon>
        <taxon>Lepidoptera</taxon>
        <taxon>Glossata</taxon>
        <taxon>Ditrysia</taxon>
        <taxon>Papilionoidea</taxon>
        <taxon>Papilionidae</taxon>
        <taxon>Parnassiinae</taxon>
        <taxon>Parnassini</taxon>
        <taxon>Parnassius</taxon>
        <taxon>Parnassius</taxon>
    </lineage>
</organism>
<protein>
    <submittedName>
        <fullName evidence="2">(apollo) hypothetical protein</fullName>
    </submittedName>
</protein>
<evidence type="ECO:0000259" key="1">
    <source>
        <dbReference type="PROSITE" id="PS50878"/>
    </source>
</evidence>
<dbReference type="InterPro" id="IPR000477">
    <property type="entry name" value="RT_dom"/>
</dbReference>
<evidence type="ECO:0000313" key="2">
    <source>
        <dbReference type="EMBL" id="CAG4964250.1"/>
    </source>
</evidence>
<name>A0A8S3WL59_PARAO</name>
<dbReference type="EMBL" id="CAJQZP010000493">
    <property type="protein sequence ID" value="CAG4964250.1"/>
    <property type="molecule type" value="Genomic_DNA"/>
</dbReference>